<reference evidence="1 2" key="1">
    <citation type="submission" date="2019-02" db="EMBL/GenBank/DDBJ databases">
        <title>Bacteria dissemination in different level of health care in South Africa: the effectiveness of infections prevention and control.</title>
        <authorList>
            <person name="Shobo C."/>
            <person name="Amoako D.G."/>
            <person name="Allam M."/>
            <person name="Ismail A."/>
            <person name="Bester L.A."/>
            <person name="Essack S.Y."/>
        </authorList>
    </citation>
    <scope>NUCLEOTIDE SEQUENCE [LARGE SCALE GENOMIC DNA]</scope>
    <source>
        <strain evidence="1 2">2SIL2</strain>
    </source>
</reference>
<dbReference type="EMBL" id="SIYF01000820">
    <property type="protein sequence ID" value="TKK54291.1"/>
    <property type="molecule type" value="Genomic_DNA"/>
</dbReference>
<protein>
    <submittedName>
        <fullName evidence="1">DNA polymerase III subunit chi</fullName>
    </submittedName>
</protein>
<proteinExistence type="predicted"/>
<dbReference type="AlphaFoldDB" id="A0A4U3K0C5"/>
<name>A0A4U3K0C5_ENTFL</name>
<comment type="caution">
    <text evidence="1">The sequence shown here is derived from an EMBL/GenBank/DDBJ whole genome shotgun (WGS) entry which is preliminary data.</text>
</comment>
<feature type="non-terminal residue" evidence="1">
    <location>
        <position position="1"/>
    </location>
</feature>
<dbReference type="Proteomes" id="UP000305511">
    <property type="component" value="Unassembled WGS sequence"/>
</dbReference>
<gene>
    <name evidence="1" type="ORF">EY666_20095</name>
</gene>
<organism evidence="1 2">
    <name type="scientific">Enterococcus faecalis</name>
    <name type="common">Streptococcus faecalis</name>
    <dbReference type="NCBI Taxonomy" id="1351"/>
    <lineage>
        <taxon>Bacteria</taxon>
        <taxon>Bacillati</taxon>
        <taxon>Bacillota</taxon>
        <taxon>Bacilli</taxon>
        <taxon>Lactobacillales</taxon>
        <taxon>Enterococcaceae</taxon>
        <taxon>Enterococcus</taxon>
    </lineage>
</organism>
<evidence type="ECO:0000313" key="1">
    <source>
        <dbReference type="EMBL" id="TKK54291.1"/>
    </source>
</evidence>
<accession>A0A4U3K0C5</accession>
<evidence type="ECO:0000313" key="2">
    <source>
        <dbReference type="Proteomes" id="UP000305511"/>
    </source>
</evidence>
<sequence length="31" mass="3745">KKCCFSKKSIHTFFNAQQKNREFFSAFLVIF</sequence>